<evidence type="ECO:0000313" key="4">
    <source>
        <dbReference type="Proteomes" id="UP001232148"/>
    </source>
</evidence>
<feature type="compositionally biased region" description="Low complexity" evidence="1">
    <location>
        <begin position="204"/>
        <end position="221"/>
    </location>
</feature>
<keyword evidence="2" id="KW-1133">Transmembrane helix</keyword>
<feature type="transmembrane region" description="Helical" evidence="2">
    <location>
        <begin position="7"/>
        <end position="30"/>
    </location>
</feature>
<protein>
    <submittedName>
        <fullName evidence="3">Uncharacterized protein</fullName>
    </submittedName>
</protein>
<dbReference type="AlphaFoldDB" id="A0AAD9HDU3"/>
<feature type="compositionally biased region" description="Basic and acidic residues" evidence="1">
    <location>
        <begin position="145"/>
        <end position="180"/>
    </location>
</feature>
<dbReference type="EMBL" id="MU842902">
    <property type="protein sequence ID" value="KAK2027055.1"/>
    <property type="molecule type" value="Genomic_DNA"/>
</dbReference>
<keyword evidence="2" id="KW-0472">Membrane</keyword>
<evidence type="ECO:0000256" key="1">
    <source>
        <dbReference type="SAM" id="MobiDB-lite"/>
    </source>
</evidence>
<feature type="region of interest" description="Disordered" evidence="1">
    <location>
        <begin position="96"/>
        <end position="268"/>
    </location>
</feature>
<name>A0AAD9HDU3_9PEZI</name>
<proteinExistence type="predicted"/>
<evidence type="ECO:0000313" key="3">
    <source>
        <dbReference type="EMBL" id="KAK2027055.1"/>
    </source>
</evidence>
<comment type="caution">
    <text evidence="3">The sequence shown here is derived from an EMBL/GenBank/DDBJ whole genome shotgun (WGS) entry which is preliminary data.</text>
</comment>
<keyword evidence="4" id="KW-1185">Reference proteome</keyword>
<accession>A0AAD9HDU3</accession>
<gene>
    <name evidence="3" type="ORF">LX32DRAFT_729692</name>
</gene>
<sequence length="268" mass="28406">MSPVESVFIGGLFAAGCGYALLGVLTYVAFNGGSLSALPAWYVGSARGPREKVLLALWFPAVVALWPLVLPPWLVSRFGFRVCERLGAMSRRARGRGRRLCGGGGGVDMESGGEASLDERRRRRRHRWGTDAGPVTLGVFVDPFDGDRGRSGSRAGRPEVSENRSPMDRGADGSRPEGPEQQRTTWYSKLPSPAEMQRARAQTSPGGSSSSSSPGRSPGTENGNGDGGLDDDEEDGCAPVAGTEALRRLQTIPEDEGCGLGGGREDVR</sequence>
<evidence type="ECO:0000256" key="2">
    <source>
        <dbReference type="SAM" id="Phobius"/>
    </source>
</evidence>
<organism evidence="3 4">
    <name type="scientific">Colletotrichum zoysiae</name>
    <dbReference type="NCBI Taxonomy" id="1216348"/>
    <lineage>
        <taxon>Eukaryota</taxon>
        <taxon>Fungi</taxon>
        <taxon>Dikarya</taxon>
        <taxon>Ascomycota</taxon>
        <taxon>Pezizomycotina</taxon>
        <taxon>Sordariomycetes</taxon>
        <taxon>Hypocreomycetidae</taxon>
        <taxon>Glomerellales</taxon>
        <taxon>Glomerellaceae</taxon>
        <taxon>Colletotrichum</taxon>
        <taxon>Colletotrichum graminicola species complex</taxon>
    </lineage>
</organism>
<reference evidence="3" key="1">
    <citation type="submission" date="2021-06" db="EMBL/GenBank/DDBJ databases">
        <title>Comparative genomics, transcriptomics and evolutionary studies reveal genomic signatures of adaptation to plant cell wall in hemibiotrophic fungi.</title>
        <authorList>
            <consortium name="DOE Joint Genome Institute"/>
            <person name="Baroncelli R."/>
            <person name="Diaz J.F."/>
            <person name="Benocci T."/>
            <person name="Peng M."/>
            <person name="Battaglia E."/>
            <person name="Haridas S."/>
            <person name="Andreopoulos W."/>
            <person name="Labutti K."/>
            <person name="Pangilinan J."/>
            <person name="Floch G.L."/>
            <person name="Makela M.R."/>
            <person name="Henrissat B."/>
            <person name="Grigoriev I.V."/>
            <person name="Crouch J.A."/>
            <person name="De Vries R.P."/>
            <person name="Sukno S.A."/>
            <person name="Thon M.R."/>
        </authorList>
    </citation>
    <scope>NUCLEOTIDE SEQUENCE</scope>
    <source>
        <strain evidence="3">MAFF235873</strain>
    </source>
</reference>
<dbReference type="Proteomes" id="UP001232148">
    <property type="component" value="Unassembled WGS sequence"/>
</dbReference>
<keyword evidence="2" id="KW-0812">Transmembrane</keyword>
<feature type="transmembrane region" description="Helical" evidence="2">
    <location>
        <begin position="55"/>
        <end position="75"/>
    </location>
</feature>